<dbReference type="RefSeq" id="WP_010280298.1">
    <property type="nucleotide sequence ID" value="NZ_CP042383.1"/>
</dbReference>
<protein>
    <submittedName>
        <fullName evidence="3">DUF1304 domain-containing protein</fullName>
    </submittedName>
</protein>
<dbReference type="Proteomes" id="UP001529201">
    <property type="component" value="Unassembled WGS sequence"/>
</dbReference>
<dbReference type="GeneID" id="64344677"/>
<sequence length="118" mass="12769">MIGYILVVLVSIEAIGIMLLEMFGSAQQQANAFELDESFVKIPEVKTLLANQGIYNGLFGALIIATLLLLTGPQQLLMLKLEMVFVLLAAIYGSLTAARKIIVMQGLPAFLALIALFL</sequence>
<gene>
    <name evidence="3" type="ORF">FGL85_07290</name>
    <name evidence="2" type="ORF">P1N92_07615</name>
</gene>
<dbReference type="EMBL" id="CP042383">
    <property type="protein sequence ID" value="QEA42325.1"/>
    <property type="molecule type" value="Genomic_DNA"/>
</dbReference>
<keyword evidence="1" id="KW-1133">Transmembrane helix</keyword>
<proteinExistence type="predicted"/>
<evidence type="ECO:0000313" key="3">
    <source>
        <dbReference type="EMBL" id="QEA42325.1"/>
    </source>
</evidence>
<accession>A0A5B8T3C4</accession>
<evidence type="ECO:0000313" key="2">
    <source>
        <dbReference type="EMBL" id="MDG9733983.1"/>
    </source>
</evidence>
<dbReference type="AlphaFoldDB" id="A0A5B8T3C4"/>
<keyword evidence="5" id="KW-1185">Reference proteome</keyword>
<evidence type="ECO:0000256" key="1">
    <source>
        <dbReference type="SAM" id="Phobius"/>
    </source>
</evidence>
<dbReference type="PANTHER" id="PTHR38446:SF1">
    <property type="entry name" value="BLL0914 PROTEIN"/>
    <property type="match status" value="1"/>
</dbReference>
<reference evidence="2 5" key="2">
    <citation type="submission" date="2023-02" db="EMBL/GenBank/DDBJ databases">
        <title>Antimicrobial susceptibility testing and tentative epidemiological cut-off values for Lactobacillaceae family species intended for ingestion.</title>
        <authorList>
            <person name="Noehr-Meldgaard K."/>
            <person name="Struve C."/>
            <person name="Ingmer H."/>
            <person name="Koza A."/>
            <person name="Al-Nakeeb K."/>
            <person name="Agersoe Y."/>
        </authorList>
    </citation>
    <scope>NUCLEOTIDE SEQUENCE [LARGE SCALE GENOMIC DNA]</scope>
    <source>
        <strain evidence="2 5">DSM 20193</strain>
    </source>
</reference>
<evidence type="ECO:0000313" key="5">
    <source>
        <dbReference type="Proteomes" id="UP001529201"/>
    </source>
</evidence>
<reference evidence="3 4" key="1">
    <citation type="submission" date="2019-06" db="EMBL/GenBank/DDBJ databases">
        <title>Genome analyses of bacteria isolated from kimchi.</title>
        <authorList>
            <person name="Lee S."/>
            <person name="Ahn S."/>
            <person name="Roh S."/>
        </authorList>
    </citation>
    <scope>NUCLEOTIDE SEQUENCE [LARGE SCALE GENOMIC DNA]</scope>
    <source>
        <strain evidence="3 4">CBA3630</strain>
    </source>
</reference>
<dbReference type="PANTHER" id="PTHR38446">
    <property type="entry name" value="BLL0914 PROTEIN"/>
    <property type="match status" value="1"/>
</dbReference>
<dbReference type="KEGG" id="lpse:FGL85_07290"/>
<evidence type="ECO:0000313" key="4">
    <source>
        <dbReference type="Proteomes" id="UP000321296"/>
    </source>
</evidence>
<feature type="transmembrane region" description="Helical" evidence="1">
    <location>
        <begin position="48"/>
        <end position="70"/>
    </location>
</feature>
<organism evidence="3 4">
    <name type="scientific">Leuconostoc pseudomesenteroides</name>
    <dbReference type="NCBI Taxonomy" id="33968"/>
    <lineage>
        <taxon>Bacteria</taxon>
        <taxon>Bacillati</taxon>
        <taxon>Bacillota</taxon>
        <taxon>Bacilli</taxon>
        <taxon>Lactobacillales</taxon>
        <taxon>Lactobacillaceae</taxon>
        <taxon>Leuconostoc</taxon>
    </lineage>
</organism>
<name>A0A5B8T3C4_LEUPS</name>
<dbReference type="InterPro" id="IPR009732">
    <property type="entry name" value="DUF1304"/>
</dbReference>
<dbReference type="Pfam" id="PF06993">
    <property type="entry name" value="DUF1304"/>
    <property type="match status" value="1"/>
</dbReference>
<keyword evidence="1" id="KW-0472">Membrane</keyword>
<feature type="transmembrane region" description="Helical" evidence="1">
    <location>
        <begin position="77"/>
        <end position="95"/>
    </location>
</feature>
<dbReference type="EMBL" id="JARGDN010000009">
    <property type="protein sequence ID" value="MDG9733983.1"/>
    <property type="molecule type" value="Genomic_DNA"/>
</dbReference>
<dbReference type="Proteomes" id="UP000321296">
    <property type="component" value="Chromosome"/>
</dbReference>
<keyword evidence="1" id="KW-0812">Transmembrane</keyword>